<evidence type="ECO:0000313" key="2">
    <source>
        <dbReference type="EMBL" id="MBZ5752713.1"/>
    </source>
</evidence>
<proteinExistence type="predicted"/>
<dbReference type="Proteomes" id="UP001165287">
    <property type="component" value="Unassembled WGS sequence"/>
</dbReference>
<keyword evidence="1" id="KW-0175">Coiled coil</keyword>
<evidence type="ECO:0000313" key="3">
    <source>
        <dbReference type="Proteomes" id="UP001165287"/>
    </source>
</evidence>
<dbReference type="NCBIfam" id="NF040877">
    <property type="entry name" value="SE1832_fam"/>
    <property type="match status" value="1"/>
</dbReference>
<protein>
    <submittedName>
        <fullName evidence="2">Uncharacterized protein</fullName>
    </submittedName>
</protein>
<gene>
    <name evidence="2" type="ORF">K9V48_21360</name>
</gene>
<organism evidence="2 3">
    <name type="scientific">Metabacillus rhizolycopersici</name>
    <dbReference type="NCBI Taxonomy" id="2875709"/>
    <lineage>
        <taxon>Bacteria</taxon>
        <taxon>Bacillati</taxon>
        <taxon>Bacillota</taxon>
        <taxon>Bacilli</taxon>
        <taxon>Bacillales</taxon>
        <taxon>Bacillaceae</taxon>
        <taxon>Metabacillus</taxon>
    </lineage>
</organism>
<evidence type="ECO:0000256" key="1">
    <source>
        <dbReference type="SAM" id="Coils"/>
    </source>
</evidence>
<accession>A0ABS7UWQ2</accession>
<dbReference type="RefSeq" id="WP_181455988.1">
    <property type="nucleotide sequence ID" value="NZ_JAIQUM010000066.1"/>
</dbReference>
<reference evidence="2" key="1">
    <citation type="submission" date="2024-05" db="EMBL/GenBank/DDBJ databases">
        <title>Metabacillus sp. nov., isolated from the rhizosphere soil of tomato plants.</title>
        <authorList>
            <person name="Ma R."/>
        </authorList>
    </citation>
    <scope>NUCLEOTIDE SEQUENCE</scope>
    <source>
        <strain evidence="2">DBTR6</strain>
    </source>
</reference>
<keyword evidence="3" id="KW-1185">Reference proteome</keyword>
<comment type="caution">
    <text evidence="2">The sequence shown here is derived from an EMBL/GenBank/DDBJ whole genome shotgun (WGS) entry which is preliminary data.</text>
</comment>
<name>A0ABS7UWQ2_9BACI</name>
<dbReference type="InterPro" id="IPR048062">
    <property type="entry name" value="SE1832-like"/>
</dbReference>
<sequence length="57" mass="6736">MDQDKINQKIAELKMKYIRIQGDIEKLESTGHSIEKLEARLVDIENELKNYRSMLSK</sequence>
<feature type="coiled-coil region" evidence="1">
    <location>
        <begin position="10"/>
        <end position="54"/>
    </location>
</feature>
<dbReference type="EMBL" id="JAIQUM010000066">
    <property type="protein sequence ID" value="MBZ5752713.1"/>
    <property type="molecule type" value="Genomic_DNA"/>
</dbReference>